<dbReference type="InterPro" id="IPR037923">
    <property type="entry name" value="HTH-like"/>
</dbReference>
<dbReference type="PROSITE" id="PS01124">
    <property type="entry name" value="HTH_ARAC_FAMILY_2"/>
    <property type="match status" value="1"/>
</dbReference>
<dbReference type="InterPro" id="IPR018060">
    <property type="entry name" value="HTH_AraC"/>
</dbReference>
<comment type="caution">
    <text evidence="5">The sequence shown here is derived from an EMBL/GenBank/DDBJ whole genome shotgun (WGS) entry which is preliminary data.</text>
</comment>
<dbReference type="Pfam" id="PF02311">
    <property type="entry name" value="AraC_binding"/>
    <property type="match status" value="1"/>
</dbReference>
<dbReference type="AlphaFoldDB" id="A0A7X8SG98"/>
<dbReference type="SUPFAM" id="SSF46689">
    <property type="entry name" value="Homeodomain-like"/>
    <property type="match status" value="1"/>
</dbReference>
<keyword evidence="1" id="KW-0805">Transcription regulation</keyword>
<dbReference type="RefSeq" id="WP_168880387.1">
    <property type="nucleotide sequence ID" value="NZ_JABAIL010000001.1"/>
</dbReference>
<evidence type="ECO:0000256" key="3">
    <source>
        <dbReference type="ARBA" id="ARBA00023163"/>
    </source>
</evidence>
<keyword evidence="3" id="KW-0804">Transcription</keyword>
<dbReference type="PRINTS" id="PR00032">
    <property type="entry name" value="HTHARAC"/>
</dbReference>
<dbReference type="GO" id="GO:0003700">
    <property type="term" value="F:DNA-binding transcription factor activity"/>
    <property type="evidence" value="ECO:0007669"/>
    <property type="project" value="InterPro"/>
</dbReference>
<dbReference type="InterPro" id="IPR014710">
    <property type="entry name" value="RmlC-like_jellyroll"/>
</dbReference>
<keyword evidence="2" id="KW-0238">DNA-binding</keyword>
<sequence length="270" mass="31394">MEITTKDKIENAKDIKIEAFRANIRKTNPHKHNKYVEIVYLYEGSGSHTIDYDTFEINQPTLFFIQKEQMHHWDILSEPKGFVIIMKKSFLENSTDQQLIQLIGEMSHHPCVYLKDIDQVNTIFQLLVDNLKDRYDTQQTVIEGLLKALFAKFLHDTTPSTGNTHQYSESFIQLKDLLESSEQIINSVNHYADLLHTTPQNLNAICKTAIGVSASKFIGEYIIKEAKRMLLYTNQTVSEIAFDLNFKDSSHFIRYFKRKTEMTPSNFRTS</sequence>
<organism evidence="5 6">
    <name type="scientific">Flammeovirga agarivorans</name>
    <dbReference type="NCBI Taxonomy" id="2726742"/>
    <lineage>
        <taxon>Bacteria</taxon>
        <taxon>Pseudomonadati</taxon>
        <taxon>Bacteroidota</taxon>
        <taxon>Cytophagia</taxon>
        <taxon>Cytophagales</taxon>
        <taxon>Flammeovirgaceae</taxon>
        <taxon>Flammeovirga</taxon>
    </lineage>
</organism>
<dbReference type="PANTHER" id="PTHR43280:SF32">
    <property type="entry name" value="TRANSCRIPTIONAL REGULATORY PROTEIN"/>
    <property type="match status" value="1"/>
</dbReference>
<evidence type="ECO:0000256" key="2">
    <source>
        <dbReference type="ARBA" id="ARBA00023125"/>
    </source>
</evidence>
<evidence type="ECO:0000313" key="6">
    <source>
        <dbReference type="Proteomes" id="UP000585050"/>
    </source>
</evidence>
<gene>
    <name evidence="5" type="ORF">HGP29_00715</name>
</gene>
<reference evidence="5 6" key="1">
    <citation type="submission" date="2020-04" db="EMBL/GenBank/DDBJ databases">
        <title>Flammeovirga sp. SR4, a novel species isolated from seawater.</title>
        <authorList>
            <person name="Wang X."/>
        </authorList>
    </citation>
    <scope>NUCLEOTIDE SEQUENCE [LARGE SCALE GENOMIC DNA]</scope>
    <source>
        <strain evidence="5 6">SR4</strain>
    </source>
</reference>
<dbReference type="Gene3D" id="1.10.10.60">
    <property type="entry name" value="Homeodomain-like"/>
    <property type="match status" value="1"/>
</dbReference>
<dbReference type="SUPFAM" id="SSF51215">
    <property type="entry name" value="Regulatory protein AraC"/>
    <property type="match status" value="1"/>
</dbReference>
<dbReference type="InterPro" id="IPR020449">
    <property type="entry name" value="Tscrpt_reg_AraC-type_HTH"/>
</dbReference>
<name>A0A7X8SG98_9BACT</name>
<evidence type="ECO:0000256" key="1">
    <source>
        <dbReference type="ARBA" id="ARBA00023015"/>
    </source>
</evidence>
<protein>
    <submittedName>
        <fullName evidence="5">Helix-turn-helix domain-containing protein</fullName>
    </submittedName>
</protein>
<dbReference type="GO" id="GO:0043565">
    <property type="term" value="F:sequence-specific DNA binding"/>
    <property type="evidence" value="ECO:0007669"/>
    <property type="project" value="InterPro"/>
</dbReference>
<proteinExistence type="predicted"/>
<dbReference type="Pfam" id="PF12833">
    <property type="entry name" value="HTH_18"/>
    <property type="match status" value="1"/>
</dbReference>
<dbReference type="PANTHER" id="PTHR43280">
    <property type="entry name" value="ARAC-FAMILY TRANSCRIPTIONAL REGULATOR"/>
    <property type="match status" value="1"/>
</dbReference>
<evidence type="ECO:0000259" key="4">
    <source>
        <dbReference type="PROSITE" id="PS01124"/>
    </source>
</evidence>
<dbReference type="EMBL" id="JABAIL010000001">
    <property type="protein sequence ID" value="NLR89700.1"/>
    <property type="molecule type" value="Genomic_DNA"/>
</dbReference>
<dbReference type="Proteomes" id="UP000585050">
    <property type="component" value="Unassembled WGS sequence"/>
</dbReference>
<evidence type="ECO:0000313" key="5">
    <source>
        <dbReference type="EMBL" id="NLR89700.1"/>
    </source>
</evidence>
<keyword evidence="6" id="KW-1185">Reference proteome</keyword>
<dbReference type="SMART" id="SM00342">
    <property type="entry name" value="HTH_ARAC"/>
    <property type="match status" value="1"/>
</dbReference>
<dbReference type="Gene3D" id="2.60.120.10">
    <property type="entry name" value="Jelly Rolls"/>
    <property type="match status" value="1"/>
</dbReference>
<dbReference type="InterPro" id="IPR009057">
    <property type="entry name" value="Homeodomain-like_sf"/>
</dbReference>
<accession>A0A7X8SG98</accession>
<dbReference type="InterPro" id="IPR003313">
    <property type="entry name" value="AraC-bd"/>
</dbReference>
<feature type="domain" description="HTH araC/xylS-type" evidence="4">
    <location>
        <begin position="172"/>
        <end position="270"/>
    </location>
</feature>